<comment type="caution">
    <text evidence="2">The sequence shown here is derived from an EMBL/GenBank/DDBJ whole genome shotgun (WGS) entry which is preliminary data.</text>
</comment>
<keyword evidence="1" id="KW-1133">Transmembrane helix</keyword>
<evidence type="ECO:0000313" key="2">
    <source>
        <dbReference type="EMBL" id="OKH15649.1"/>
    </source>
</evidence>
<dbReference type="RefSeq" id="WP_073555204.1">
    <property type="nucleotide sequence ID" value="NZ_MRCA01000002.1"/>
</dbReference>
<dbReference type="Proteomes" id="UP000186391">
    <property type="component" value="Unassembled WGS sequence"/>
</dbReference>
<evidence type="ECO:0000313" key="3">
    <source>
        <dbReference type="Proteomes" id="UP000186391"/>
    </source>
</evidence>
<dbReference type="OrthoDB" id="466155at2"/>
<proteinExistence type="predicted"/>
<feature type="transmembrane region" description="Helical" evidence="1">
    <location>
        <begin position="20"/>
        <end position="42"/>
    </location>
</feature>
<evidence type="ECO:0000256" key="1">
    <source>
        <dbReference type="SAM" id="Phobius"/>
    </source>
</evidence>
<protein>
    <submittedName>
        <fullName evidence="2">Uncharacterized protein</fullName>
    </submittedName>
</protein>
<sequence>MTNLLTTLASGDINLLTGLIWLITATGLSVVGGAIGGILLAGEELGYKFAATIGGLFAPAGVIPAMVLGLLLLNFCPKF</sequence>
<dbReference type="EMBL" id="MRCA01000002">
    <property type="protein sequence ID" value="OKH15649.1"/>
    <property type="molecule type" value="Genomic_DNA"/>
</dbReference>
<reference evidence="2 3" key="1">
    <citation type="submission" date="2016-11" db="EMBL/GenBank/DDBJ databases">
        <title>Draft Genome Sequences of Nine Cyanobacterial Strains from Diverse Habitats.</title>
        <authorList>
            <person name="Zhu T."/>
            <person name="Hou S."/>
            <person name="Lu X."/>
            <person name="Hess W.R."/>
        </authorList>
    </citation>
    <scope>NUCLEOTIDE SEQUENCE [LARGE SCALE GENOMIC DNA]</scope>
    <source>
        <strain evidence="2 3">NIES-592</strain>
    </source>
</reference>
<feature type="transmembrane region" description="Helical" evidence="1">
    <location>
        <begin position="49"/>
        <end position="73"/>
    </location>
</feature>
<organism evidence="2 3">
    <name type="scientific">Fischerella major NIES-592</name>
    <dbReference type="NCBI Taxonomy" id="210994"/>
    <lineage>
        <taxon>Bacteria</taxon>
        <taxon>Bacillati</taxon>
        <taxon>Cyanobacteriota</taxon>
        <taxon>Cyanophyceae</taxon>
        <taxon>Nostocales</taxon>
        <taxon>Hapalosiphonaceae</taxon>
        <taxon>Fischerella</taxon>
    </lineage>
</organism>
<dbReference type="AlphaFoldDB" id="A0A1U7H3C2"/>
<accession>A0A1U7H3C2</accession>
<keyword evidence="1" id="KW-0812">Transmembrane</keyword>
<name>A0A1U7H3C2_9CYAN</name>
<keyword evidence="1" id="KW-0472">Membrane</keyword>
<keyword evidence="3" id="KW-1185">Reference proteome</keyword>
<gene>
    <name evidence="2" type="ORF">NIES592_06105</name>
</gene>